<dbReference type="InterPro" id="IPR010614">
    <property type="entry name" value="RAD3-like_helicase_DEAD"/>
</dbReference>
<evidence type="ECO:0000256" key="2">
    <source>
        <dbReference type="ARBA" id="ARBA00022485"/>
    </source>
</evidence>
<keyword evidence="9" id="KW-0408">Iron</keyword>
<dbReference type="CDD" id="cd18788">
    <property type="entry name" value="SF2_C_XPD"/>
    <property type="match status" value="1"/>
</dbReference>
<organism evidence="17 18">
    <name type="scientific">Mesorhabditis belari</name>
    <dbReference type="NCBI Taxonomy" id="2138241"/>
    <lineage>
        <taxon>Eukaryota</taxon>
        <taxon>Metazoa</taxon>
        <taxon>Ecdysozoa</taxon>
        <taxon>Nematoda</taxon>
        <taxon>Chromadorea</taxon>
        <taxon>Rhabditida</taxon>
        <taxon>Rhabditina</taxon>
        <taxon>Rhabditomorpha</taxon>
        <taxon>Rhabditoidea</taxon>
        <taxon>Rhabditidae</taxon>
        <taxon>Mesorhabditinae</taxon>
        <taxon>Mesorhabditis</taxon>
    </lineage>
</organism>
<dbReference type="InterPro" id="IPR002464">
    <property type="entry name" value="DNA/RNA_helicase_DEAH_CS"/>
</dbReference>
<keyword evidence="13" id="KW-0413">Isomerase</keyword>
<proteinExistence type="predicted"/>
<feature type="compositionally biased region" description="Polar residues" evidence="15">
    <location>
        <begin position="847"/>
        <end position="866"/>
    </location>
</feature>
<dbReference type="GO" id="GO:0003678">
    <property type="term" value="F:DNA helicase activity"/>
    <property type="evidence" value="ECO:0007669"/>
    <property type="project" value="InterPro"/>
</dbReference>
<dbReference type="InterPro" id="IPR027417">
    <property type="entry name" value="P-loop_NTPase"/>
</dbReference>
<evidence type="ECO:0000256" key="10">
    <source>
        <dbReference type="ARBA" id="ARBA00023014"/>
    </source>
</evidence>
<dbReference type="AlphaFoldDB" id="A0AAF3F9F0"/>
<keyword evidence="14" id="KW-0539">Nucleus</keyword>
<evidence type="ECO:0000256" key="4">
    <source>
        <dbReference type="ARBA" id="ARBA00022741"/>
    </source>
</evidence>
<dbReference type="GO" id="GO:0005634">
    <property type="term" value="C:nucleus"/>
    <property type="evidence" value="ECO:0007669"/>
    <property type="project" value="UniProtKB-SubCell"/>
</dbReference>
<protein>
    <recommendedName>
        <fullName evidence="16">Helicase ATP-binding domain-containing protein</fullName>
    </recommendedName>
</protein>
<comment type="subcellular location">
    <subcellularLocation>
        <location evidence="1">Nucleus</location>
    </subcellularLocation>
</comment>
<dbReference type="GO" id="GO:1904430">
    <property type="term" value="P:negative regulation of t-circle formation"/>
    <property type="evidence" value="ECO:0007669"/>
    <property type="project" value="TreeGrafter"/>
</dbReference>
<dbReference type="CDD" id="cd17970">
    <property type="entry name" value="DEAHc_FancJ"/>
    <property type="match status" value="1"/>
</dbReference>
<dbReference type="InterPro" id="IPR013020">
    <property type="entry name" value="Rad3/Chl1-like"/>
</dbReference>
<evidence type="ECO:0000256" key="6">
    <source>
        <dbReference type="ARBA" id="ARBA00022801"/>
    </source>
</evidence>
<name>A0AAF3F9F0_9BILA</name>
<dbReference type="GO" id="GO:0005524">
    <property type="term" value="F:ATP binding"/>
    <property type="evidence" value="ECO:0007669"/>
    <property type="project" value="UniProtKB-KW"/>
</dbReference>
<dbReference type="Proteomes" id="UP000887575">
    <property type="component" value="Unassembled WGS sequence"/>
</dbReference>
<keyword evidence="5" id="KW-0227">DNA damage</keyword>
<evidence type="ECO:0000256" key="12">
    <source>
        <dbReference type="ARBA" id="ARBA00023204"/>
    </source>
</evidence>
<keyword evidence="17" id="KW-1185">Reference proteome</keyword>
<dbReference type="GO" id="GO:0003677">
    <property type="term" value="F:DNA binding"/>
    <property type="evidence" value="ECO:0007669"/>
    <property type="project" value="UniProtKB-KW"/>
</dbReference>
<evidence type="ECO:0000256" key="13">
    <source>
        <dbReference type="ARBA" id="ARBA00023235"/>
    </source>
</evidence>
<reference evidence="18" key="1">
    <citation type="submission" date="2024-02" db="UniProtKB">
        <authorList>
            <consortium name="WormBaseParasite"/>
        </authorList>
    </citation>
    <scope>IDENTIFICATION</scope>
</reference>
<feature type="region of interest" description="Disordered" evidence="15">
    <location>
        <begin position="842"/>
        <end position="866"/>
    </location>
</feature>
<evidence type="ECO:0000256" key="9">
    <source>
        <dbReference type="ARBA" id="ARBA00023004"/>
    </source>
</evidence>
<dbReference type="WBParaSite" id="MBELARI_LOCUS3466">
    <property type="protein sequence ID" value="MBELARI_LOCUS3466"/>
    <property type="gene ID" value="MBELARI_LOCUS3466"/>
</dbReference>
<dbReference type="InterPro" id="IPR045028">
    <property type="entry name" value="DinG/Rad3-like"/>
</dbReference>
<evidence type="ECO:0000313" key="18">
    <source>
        <dbReference type="WBParaSite" id="MBELARI_LOCUS3466"/>
    </source>
</evidence>
<dbReference type="InterPro" id="IPR014013">
    <property type="entry name" value="Helic_SF1/SF2_ATP-bd_DinG/Rad3"/>
</dbReference>
<sequence>MEFFYPTNYIRVQIFRSFRFVIKKFKKFRFSPMNHRVFPSTSAVHQQSAQHREHEVDVEGIAISFLFQPYPQQIDYMRSVIRALNMKHDAVLESPTGTGKTLSLLCSTLAWLRSNQMKVTLNDVAGMETGPTIAKRNGQARKIFYCSRTHSQLAQVVSELNRTIYKDVRCAVLGGREQLCTNDLVTRLKDSTKMTAACHSFRKKHSCFVYNKWDKTSIEELDTIYYSNGAPDIEDMAKIARMNSHCAYYRSRQMAEHASLVFLPYNYLLDPNMRKKHKIDLNNSIVIFDEAHNIVNVCEESASSSITTTQISQAIAELKKAIEKQQEVDELVRAESDAMTEGFGMLGDKKKKDEVLDTKVAFVLLQNLFNLEDSIEGFYKKGSKVPNWDAERTPKTIREVRILDGIALIEMLEAAGFSGKSIICTQLDKIVLLVANLLEEDQTKLEKEVGRQLDAVASFIESALDGTAEVMAQGGDRMANFKFWINVEKQHDVTKQVEEYSLHWGCFDSSITMRRLKRLGARSIILTSGTLAPLESFASEMSLNVGDLFTAEHAAKAEQVRCFIVPRGRADAYFGTRDDVPLLGTFENRNNPDYVNSIGRAVLDTVKAVPQGVLVFFPSFVYMEACRKIWEKSGWLAEIDAVKKVAIEPKNKMQMKEQTMLFNQHIDSANGAVFFAVAKGKLSEGINFSDRHARAVIIIGIPFPPLYDIRIMVKRKILANKYTIEAMRTVNQAVGRVLRHKDDFGIVVLLDARFRSMNRTFFPGWLRSEKKIVNNYDEWINDMKHFFTKHGLSMKSSEQSSVYKHVVENPNRFRRRSPIKIQQEPQNDLDLGLFSCAPKPVEEKAKPSTSLDSALSQEGEQNVGASSSELTRIRLLTSNKRRITVAESDQNGQAVIPKKPALATRQFSSNYFADEETVKTIQKPNPARLHSAIKLTSGDETANDKPMASSSAVQASTVQMKVHPLVKQFTKMVKERGLKEEFQRRLLAAKRIPSEVVRAAYEVFLPTNRDLYSACKVAFQHMNNDSIEATDWEKIEKEKMRR</sequence>
<evidence type="ECO:0000256" key="8">
    <source>
        <dbReference type="ARBA" id="ARBA00022840"/>
    </source>
</evidence>
<keyword evidence="11" id="KW-0238">DNA-binding</keyword>
<keyword evidence="10" id="KW-0411">Iron-sulfur</keyword>
<feature type="domain" description="Helicase ATP-binding" evidence="16">
    <location>
        <begin position="59"/>
        <end position="335"/>
    </location>
</feature>
<dbReference type="SUPFAM" id="SSF52540">
    <property type="entry name" value="P-loop containing nucleoside triphosphate hydrolases"/>
    <property type="match status" value="1"/>
</dbReference>
<dbReference type="GO" id="GO:0046872">
    <property type="term" value="F:metal ion binding"/>
    <property type="evidence" value="ECO:0007669"/>
    <property type="project" value="UniProtKB-KW"/>
</dbReference>
<dbReference type="Pfam" id="PF06733">
    <property type="entry name" value="DEAD_2"/>
    <property type="match status" value="1"/>
</dbReference>
<dbReference type="Pfam" id="PF13307">
    <property type="entry name" value="Helicase_C_2"/>
    <property type="match status" value="1"/>
</dbReference>
<dbReference type="InterPro" id="IPR006554">
    <property type="entry name" value="Helicase-like_DEXD_c2"/>
</dbReference>
<dbReference type="GO" id="GO:0070182">
    <property type="term" value="F:DNA polymerase binding"/>
    <property type="evidence" value="ECO:0007669"/>
    <property type="project" value="TreeGrafter"/>
</dbReference>
<dbReference type="InterPro" id="IPR006555">
    <property type="entry name" value="ATP-dep_Helicase_C"/>
</dbReference>
<evidence type="ECO:0000313" key="17">
    <source>
        <dbReference type="Proteomes" id="UP000887575"/>
    </source>
</evidence>
<dbReference type="GO" id="GO:0016818">
    <property type="term" value="F:hydrolase activity, acting on acid anhydrides, in phosphorus-containing anhydrides"/>
    <property type="evidence" value="ECO:0007669"/>
    <property type="project" value="InterPro"/>
</dbReference>
<dbReference type="GO" id="GO:0051539">
    <property type="term" value="F:4 iron, 4 sulfur cluster binding"/>
    <property type="evidence" value="ECO:0007669"/>
    <property type="project" value="UniProtKB-KW"/>
</dbReference>
<dbReference type="Gene3D" id="3.40.50.300">
    <property type="entry name" value="P-loop containing nucleotide triphosphate hydrolases"/>
    <property type="match status" value="2"/>
</dbReference>
<keyword evidence="7" id="KW-0347">Helicase</keyword>
<keyword evidence="6" id="KW-0378">Hydrolase</keyword>
<keyword evidence="3" id="KW-0479">Metal-binding</keyword>
<dbReference type="GO" id="GO:0090657">
    <property type="term" value="P:telomeric loop disassembly"/>
    <property type="evidence" value="ECO:0007669"/>
    <property type="project" value="TreeGrafter"/>
</dbReference>
<keyword evidence="12" id="KW-0234">DNA repair</keyword>
<evidence type="ECO:0000256" key="7">
    <source>
        <dbReference type="ARBA" id="ARBA00022806"/>
    </source>
</evidence>
<evidence type="ECO:0000256" key="14">
    <source>
        <dbReference type="ARBA" id="ARBA00023242"/>
    </source>
</evidence>
<dbReference type="PROSITE" id="PS00690">
    <property type="entry name" value="DEAH_ATP_HELICASE"/>
    <property type="match status" value="1"/>
</dbReference>
<evidence type="ECO:0000259" key="16">
    <source>
        <dbReference type="PROSITE" id="PS51193"/>
    </source>
</evidence>
<keyword evidence="4" id="KW-0547">Nucleotide-binding</keyword>
<dbReference type="GO" id="GO:0006281">
    <property type="term" value="P:DNA repair"/>
    <property type="evidence" value="ECO:0007669"/>
    <property type="project" value="UniProtKB-KW"/>
</dbReference>
<evidence type="ECO:0000256" key="15">
    <source>
        <dbReference type="SAM" id="MobiDB-lite"/>
    </source>
</evidence>
<dbReference type="PROSITE" id="PS51193">
    <property type="entry name" value="HELICASE_ATP_BIND_2"/>
    <property type="match status" value="1"/>
</dbReference>
<dbReference type="SMART" id="SM00488">
    <property type="entry name" value="DEXDc2"/>
    <property type="match status" value="1"/>
</dbReference>
<dbReference type="SMART" id="SM00491">
    <property type="entry name" value="HELICc2"/>
    <property type="match status" value="1"/>
</dbReference>
<evidence type="ECO:0000256" key="1">
    <source>
        <dbReference type="ARBA" id="ARBA00004123"/>
    </source>
</evidence>
<dbReference type="PANTHER" id="PTHR11472">
    <property type="entry name" value="DNA REPAIR DEAD HELICASE RAD3/XP-D SUBFAMILY MEMBER"/>
    <property type="match status" value="1"/>
</dbReference>
<evidence type="ECO:0000256" key="3">
    <source>
        <dbReference type="ARBA" id="ARBA00022723"/>
    </source>
</evidence>
<evidence type="ECO:0000256" key="5">
    <source>
        <dbReference type="ARBA" id="ARBA00022763"/>
    </source>
</evidence>
<dbReference type="GO" id="GO:0045910">
    <property type="term" value="P:negative regulation of DNA recombination"/>
    <property type="evidence" value="ECO:0007669"/>
    <property type="project" value="TreeGrafter"/>
</dbReference>
<accession>A0AAF3F9F0</accession>
<keyword evidence="8" id="KW-0067">ATP-binding</keyword>
<evidence type="ECO:0000256" key="11">
    <source>
        <dbReference type="ARBA" id="ARBA00023125"/>
    </source>
</evidence>
<dbReference type="PANTHER" id="PTHR11472:SF34">
    <property type="entry name" value="REGULATOR OF TELOMERE ELONGATION HELICASE 1"/>
    <property type="match status" value="1"/>
</dbReference>
<dbReference type="NCBIfam" id="TIGR00604">
    <property type="entry name" value="rad3"/>
    <property type="match status" value="1"/>
</dbReference>
<keyword evidence="2" id="KW-0004">4Fe-4S</keyword>
<dbReference type="GO" id="GO:0010569">
    <property type="term" value="P:regulation of double-strand break repair via homologous recombination"/>
    <property type="evidence" value="ECO:0007669"/>
    <property type="project" value="TreeGrafter"/>
</dbReference>